<feature type="domain" description="Fibronectin type-III" evidence="1">
    <location>
        <begin position="102"/>
        <end position="186"/>
    </location>
</feature>
<dbReference type="AlphaFoldDB" id="A0A3Q3K3U0"/>
<proteinExistence type="predicted"/>
<dbReference type="Pfam" id="PF00041">
    <property type="entry name" value="fn3"/>
    <property type="match status" value="1"/>
</dbReference>
<sequence length="546" mass="58386">MFCLLTGPPTPYIYNVTVVQRNNVSALDVAWDTVMYLSEVLYDNTLFQAISNKNLTCETDSGSCNLSPVECGEVHVIEVTASNEAGPSYPSSPVNFTTFPCPPQPLAVKELEDGNCMLTWDTVPYADSYEAIIEKDDGSEETCNTTSNNCTFPCQCGYTFLISVFAFNHAGSSPQGPILNYTTLPCCPGDVSISAVSTDTLEIIWTASRGAELYQTQAVDTSEVILCNDTATVCALSDLTCDNTYRVVVIPCNEITGCNRLCTSQHTADTAPCMPENLIVNLSNSSYIGVSWAATNRAATYTVTAVGDDGKHNCTTPGNSCVLTDLHCGSKYEISAIASSAAGQSLPSYSDFVETEPCCPENLTVHQATQAMTDVSWSNAIGAHSFITSLRSPRGHASCHTQDSHCLMGCITCGTNYTVTMQAFSHTGLSSSCTYQGFSSSPCCPSGVGLYRMTGNSVRVYWRSTGRYSFVADVVGTSNSYTCSASQGTYSCDIDNIQCGDVYHVVVAPLTPEGSKVTFCSQRLYSVTCSGTSVGMVTYRGKRSVG</sequence>
<dbReference type="PROSITE" id="PS50853">
    <property type="entry name" value="FN3"/>
    <property type="match status" value="2"/>
</dbReference>
<dbReference type="Proteomes" id="UP000261600">
    <property type="component" value="Unplaced"/>
</dbReference>
<evidence type="ECO:0000313" key="2">
    <source>
        <dbReference type="Ensembl" id="ENSMALP00000028189.1"/>
    </source>
</evidence>
<dbReference type="Gene3D" id="6.10.250.2590">
    <property type="match status" value="1"/>
</dbReference>
<dbReference type="CDD" id="cd00063">
    <property type="entry name" value="FN3"/>
    <property type="match status" value="1"/>
</dbReference>
<dbReference type="Ensembl" id="ENSMALT00000028705.1">
    <property type="protein sequence ID" value="ENSMALP00000028189.1"/>
    <property type="gene ID" value="ENSMALG00000019547.1"/>
</dbReference>
<evidence type="ECO:0000259" key="1">
    <source>
        <dbReference type="PROSITE" id="PS50853"/>
    </source>
</evidence>
<name>A0A3Q3K3U0_MONAL</name>
<dbReference type="InterPro" id="IPR036116">
    <property type="entry name" value="FN3_sf"/>
</dbReference>
<dbReference type="InterPro" id="IPR013783">
    <property type="entry name" value="Ig-like_fold"/>
</dbReference>
<keyword evidence="3" id="KW-1185">Reference proteome</keyword>
<accession>A0A3Q3K3U0</accession>
<organism evidence="2 3">
    <name type="scientific">Monopterus albus</name>
    <name type="common">Swamp eel</name>
    <dbReference type="NCBI Taxonomy" id="43700"/>
    <lineage>
        <taxon>Eukaryota</taxon>
        <taxon>Metazoa</taxon>
        <taxon>Chordata</taxon>
        <taxon>Craniata</taxon>
        <taxon>Vertebrata</taxon>
        <taxon>Euteleostomi</taxon>
        <taxon>Actinopterygii</taxon>
        <taxon>Neopterygii</taxon>
        <taxon>Teleostei</taxon>
        <taxon>Neoteleostei</taxon>
        <taxon>Acanthomorphata</taxon>
        <taxon>Anabantaria</taxon>
        <taxon>Synbranchiformes</taxon>
        <taxon>Synbranchidae</taxon>
        <taxon>Monopterus</taxon>
    </lineage>
</organism>
<evidence type="ECO:0000313" key="3">
    <source>
        <dbReference type="Proteomes" id="UP000261600"/>
    </source>
</evidence>
<reference evidence="2" key="1">
    <citation type="submission" date="2025-08" db="UniProtKB">
        <authorList>
            <consortium name="Ensembl"/>
        </authorList>
    </citation>
    <scope>IDENTIFICATION</scope>
</reference>
<dbReference type="Gene3D" id="2.60.40.10">
    <property type="entry name" value="Immunoglobulins"/>
    <property type="match status" value="2"/>
</dbReference>
<dbReference type="InterPro" id="IPR003961">
    <property type="entry name" value="FN3_dom"/>
</dbReference>
<feature type="domain" description="Fibronectin type-III" evidence="1">
    <location>
        <begin position="274"/>
        <end position="358"/>
    </location>
</feature>
<protein>
    <recommendedName>
        <fullName evidence="1">Fibronectin type-III domain-containing protein</fullName>
    </recommendedName>
</protein>
<dbReference type="PANTHER" id="PTHR47135">
    <property type="entry name" value="FIBRONECTIN TYPE III DOMAIN-CONTAINING PROTEIN 7"/>
    <property type="match status" value="1"/>
</dbReference>
<dbReference type="PANTHER" id="PTHR47135:SF1">
    <property type="entry name" value="FIBRONECTIN TYPE III DOMAIN-CONTAINING PROTEIN 7"/>
    <property type="match status" value="1"/>
</dbReference>
<reference evidence="2" key="2">
    <citation type="submission" date="2025-09" db="UniProtKB">
        <authorList>
            <consortium name="Ensembl"/>
        </authorList>
    </citation>
    <scope>IDENTIFICATION</scope>
</reference>
<dbReference type="SMART" id="SM00060">
    <property type="entry name" value="FN3"/>
    <property type="match status" value="6"/>
</dbReference>
<dbReference type="SUPFAM" id="SSF49265">
    <property type="entry name" value="Fibronectin type III"/>
    <property type="match status" value="3"/>
</dbReference>